<dbReference type="Pfam" id="PF00535">
    <property type="entry name" value="Glycos_transf_2"/>
    <property type="match status" value="1"/>
</dbReference>
<dbReference type="AlphaFoldDB" id="A0A7G6VT20"/>
<dbReference type="CDD" id="cd00761">
    <property type="entry name" value="Glyco_tranf_GTA_type"/>
    <property type="match status" value="1"/>
</dbReference>
<name>A0A7G6VT20_9SPHN</name>
<evidence type="ECO:0000259" key="1">
    <source>
        <dbReference type="Pfam" id="PF00535"/>
    </source>
</evidence>
<evidence type="ECO:0000313" key="3">
    <source>
        <dbReference type="Proteomes" id="UP000515297"/>
    </source>
</evidence>
<dbReference type="Gene3D" id="3.90.550.10">
    <property type="entry name" value="Spore Coat Polysaccharide Biosynthesis Protein SpsA, Chain A"/>
    <property type="match status" value="1"/>
</dbReference>
<organism evidence="2 3">
    <name type="scientific">Croceicoccus marinus</name>
    <dbReference type="NCBI Taxonomy" id="450378"/>
    <lineage>
        <taxon>Bacteria</taxon>
        <taxon>Pseudomonadati</taxon>
        <taxon>Pseudomonadota</taxon>
        <taxon>Alphaproteobacteria</taxon>
        <taxon>Sphingomonadales</taxon>
        <taxon>Erythrobacteraceae</taxon>
        <taxon>Croceicoccus</taxon>
    </lineage>
</organism>
<dbReference type="EMBL" id="CP060052">
    <property type="protein sequence ID" value="QNE04885.1"/>
    <property type="molecule type" value="Genomic_DNA"/>
</dbReference>
<dbReference type="InterPro" id="IPR001173">
    <property type="entry name" value="Glyco_trans_2-like"/>
</dbReference>
<dbReference type="SUPFAM" id="SSF53448">
    <property type="entry name" value="Nucleotide-diphospho-sugar transferases"/>
    <property type="match status" value="1"/>
</dbReference>
<accession>A0A7G6VT20</accession>
<feature type="domain" description="Glycosyltransferase 2-like" evidence="1">
    <location>
        <begin position="12"/>
        <end position="85"/>
    </location>
</feature>
<keyword evidence="2" id="KW-0808">Transferase</keyword>
<dbReference type="InterPro" id="IPR029044">
    <property type="entry name" value="Nucleotide-diphossugar_trans"/>
</dbReference>
<reference evidence="2 3" key="1">
    <citation type="submission" date="2020-08" db="EMBL/GenBank/DDBJ databases">
        <authorList>
            <person name="Liu G."/>
            <person name="Sun C."/>
        </authorList>
    </citation>
    <scope>NUCLEOTIDE SEQUENCE [LARGE SCALE GENOMIC DNA]</scope>
    <source>
        <strain evidence="2 3">OT19</strain>
    </source>
</reference>
<dbReference type="GO" id="GO:0016740">
    <property type="term" value="F:transferase activity"/>
    <property type="evidence" value="ECO:0007669"/>
    <property type="project" value="UniProtKB-KW"/>
</dbReference>
<proteinExistence type="predicted"/>
<gene>
    <name evidence="2" type="ORF">H4O24_13310</name>
</gene>
<evidence type="ECO:0000313" key="2">
    <source>
        <dbReference type="EMBL" id="QNE04885.1"/>
    </source>
</evidence>
<protein>
    <submittedName>
        <fullName evidence="2">Glycosyltransferase</fullName>
    </submittedName>
</protein>
<sequence length="300" mass="35019">MLFEGYLLQKCDRIDWRLIVVDNASDDSTSDVIKAFKNRLPIIAFTCPDPGKNRALNFALNRSKDRRDFYVFTDDDAVPRANFLQAWHSALVVTGGENRIFGGAVHPKFLSEPPSHIWEYRGYFRELYAENYGNEKFSAADIYGPNMCVPSRVIEEGFRFDERIGPNSSDDWYPMGSETEFCTRVARQYSLRPVFVADAAVDHVIRERQMKLNFIRSRAFRHGRGSAMRLHIGRGWLAVLKEAYRLCRRKDVPNQSSADALWNEEWRRGFVSEAMHMHSRIFRRKGPEVADKRELHRWRC</sequence>
<dbReference type="Proteomes" id="UP000515297">
    <property type="component" value="Chromosome"/>
</dbReference>